<name>A0A4Q7LW61_9BURK</name>
<evidence type="ECO:0000256" key="1">
    <source>
        <dbReference type="SAM" id="Phobius"/>
    </source>
</evidence>
<dbReference type="EMBL" id="SGWV01000007">
    <property type="protein sequence ID" value="RZS58697.1"/>
    <property type="molecule type" value="Genomic_DNA"/>
</dbReference>
<dbReference type="Proteomes" id="UP000293433">
    <property type="component" value="Unassembled WGS sequence"/>
</dbReference>
<dbReference type="OrthoDB" id="8533459at2"/>
<accession>A0A4Q7LW61</accession>
<sequence>MPHATPFPRPHRPARGVTLIELMVGMVIGLLAVLVIAQVALLFEGQKRSTTGGSDAQVNGALTLQMLQRDLQMAGYGISTGSGAGCELRGNRDGVTPPWHGQPMVPVRIVQGTDATRGSPDSVFVMLSGRPGTSFHALPVRLSRVHRKSDVSLGVDATVNLGAETAQAGDLLALIPTNTATSWCSVVEVTTRPAALADTIEHAESGAWNQDATANIRPGVSFGDVGYTVGDQFVNLGTLIYREYALGADTAAGGGTALTLRSTDASNAAWSAAEVLYPQIVNLQAVYGVDTSATPDDVVDSWTTVAPTTPAGWGAAIAVRLAVVARSTQYEKAEVTTTQPSWRPDGSTVETLPVDHLSDWRHYRYKVFEVVVPLRNLLWQS</sequence>
<comment type="caution">
    <text evidence="2">The sequence shown here is derived from an EMBL/GenBank/DDBJ whole genome shotgun (WGS) entry which is preliminary data.</text>
</comment>
<dbReference type="RefSeq" id="WP_130480815.1">
    <property type="nucleotide sequence ID" value="NZ_SGWV01000007.1"/>
</dbReference>
<evidence type="ECO:0000313" key="3">
    <source>
        <dbReference type="Proteomes" id="UP000293433"/>
    </source>
</evidence>
<protein>
    <submittedName>
        <fullName evidence="2">Type IV pilus assembly protein PilW</fullName>
    </submittedName>
</protein>
<feature type="transmembrane region" description="Helical" evidence="1">
    <location>
        <begin position="20"/>
        <end position="43"/>
    </location>
</feature>
<dbReference type="AlphaFoldDB" id="A0A4Q7LW61"/>
<organism evidence="2 3">
    <name type="scientific">Sphaerotilus mobilis</name>
    <dbReference type="NCBI Taxonomy" id="47994"/>
    <lineage>
        <taxon>Bacteria</taxon>
        <taxon>Pseudomonadati</taxon>
        <taxon>Pseudomonadota</taxon>
        <taxon>Betaproteobacteria</taxon>
        <taxon>Burkholderiales</taxon>
        <taxon>Sphaerotilaceae</taxon>
        <taxon>Sphaerotilus</taxon>
    </lineage>
</organism>
<dbReference type="Pfam" id="PF16074">
    <property type="entry name" value="PilW"/>
    <property type="match status" value="1"/>
</dbReference>
<keyword evidence="1" id="KW-0812">Transmembrane</keyword>
<dbReference type="InterPro" id="IPR012902">
    <property type="entry name" value="N_methyl_site"/>
</dbReference>
<dbReference type="GO" id="GO:0043683">
    <property type="term" value="P:type IV pilus assembly"/>
    <property type="evidence" value="ECO:0007669"/>
    <property type="project" value="InterPro"/>
</dbReference>
<keyword evidence="1" id="KW-1133">Transmembrane helix</keyword>
<dbReference type="Pfam" id="PF07963">
    <property type="entry name" value="N_methyl"/>
    <property type="match status" value="1"/>
</dbReference>
<keyword evidence="3" id="KW-1185">Reference proteome</keyword>
<dbReference type="InterPro" id="IPR032092">
    <property type="entry name" value="PilW"/>
</dbReference>
<gene>
    <name evidence="2" type="ORF">EV685_0994</name>
</gene>
<keyword evidence="1" id="KW-0472">Membrane</keyword>
<dbReference type="PROSITE" id="PS00409">
    <property type="entry name" value="PROKAR_NTER_METHYL"/>
    <property type="match status" value="1"/>
</dbReference>
<evidence type="ECO:0000313" key="2">
    <source>
        <dbReference type="EMBL" id="RZS58697.1"/>
    </source>
</evidence>
<proteinExistence type="predicted"/>
<reference evidence="2 3" key="1">
    <citation type="submission" date="2019-02" db="EMBL/GenBank/DDBJ databases">
        <title>Genomic Encyclopedia of Type Strains, Phase IV (KMG-IV): sequencing the most valuable type-strain genomes for metagenomic binning, comparative biology and taxonomic classification.</title>
        <authorList>
            <person name="Goeker M."/>
        </authorList>
    </citation>
    <scope>NUCLEOTIDE SEQUENCE [LARGE SCALE GENOMIC DNA]</scope>
    <source>
        <strain evidence="2 3">DSM 10617</strain>
    </source>
</reference>